<dbReference type="EMBL" id="CM042059">
    <property type="protein sequence ID" value="KAI3681775.1"/>
    <property type="molecule type" value="Genomic_DNA"/>
</dbReference>
<reference evidence="1 2" key="2">
    <citation type="journal article" date="2022" name="Mol. Ecol. Resour.">
        <title>The genomes of chicory, endive, great burdock and yacon provide insights into Asteraceae paleo-polyploidization history and plant inulin production.</title>
        <authorList>
            <person name="Fan W."/>
            <person name="Wang S."/>
            <person name="Wang H."/>
            <person name="Wang A."/>
            <person name="Jiang F."/>
            <person name="Liu H."/>
            <person name="Zhao H."/>
            <person name="Xu D."/>
            <person name="Zhang Y."/>
        </authorList>
    </citation>
    <scope>NUCLEOTIDE SEQUENCE [LARGE SCALE GENOMIC DNA]</scope>
    <source>
        <strain evidence="2">cv. Niubang</strain>
    </source>
</reference>
<evidence type="ECO:0000313" key="2">
    <source>
        <dbReference type="Proteomes" id="UP001055879"/>
    </source>
</evidence>
<reference evidence="2" key="1">
    <citation type="journal article" date="2022" name="Mol. Ecol. Resour.">
        <title>The genomes of chicory, endive, great burdock and yacon provide insights into Asteraceae palaeo-polyploidization history and plant inulin production.</title>
        <authorList>
            <person name="Fan W."/>
            <person name="Wang S."/>
            <person name="Wang H."/>
            <person name="Wang A."/>
            <person name="Jiang F."/>
            <person name="Liu H."/>
            <person name="Zhao H."/>
            <person name="Xu D."/>
            <person name="Zhang Y."/>
        </authorList>
    </citation>
    <scope>NUCLEOTIDE SEQUENCE [LARGE SCALE GENOMIC DNA]</scope>
    <source>
        <strain evidence="2">cv. Niubang</strain>
    </source>
</reference>
<proteinExistence type="predicted"/>
<name>A0ACB8YAA2_ARCLA</name>
<gene>
    <name evidence="1" type="ORF">L6452_36579</name>
</gene>
<evidence type="ECO:0000313" key="1">
    <source>
        <dbReference type="EMBL" id="KAI3681775.1"/>
    </source>
</evidence>
<organism evidence="1 2">
    <name type="scientific">Arctium lappa</name>
    <name type="common">Greater burdock</name>
    <name type="synonym">Lappa major</name>
    <dbReference type="NCBI Taxonomy" id="4217"/>
    <lineage>
        <taxon>Eukaryota</taxon>
        <taxon>Viridiplantae</taxon>
        <taxon>Streptophyta</taxon>
        <taxon>Embryophyta</taxon>
        <taxon>Tracheophyta</taxon>
        <taxon>Spermatophyta</taxon>
        <taxon>Magnoliopsida</taxon>
        <taxon>eudicotyledons</taxon>
        <taxon>Gunneridae</taxon>
        <taxon>Pentapetalae</taxon>
        <taxon>asterids</taxon>
        <taxon>campanulids</taxon>
        <taxon>Asterales</taxon>
        <taxon>Asteraceae</taxon>
        <taxon>Carduoideae</taxon>
        <taxon>Cardueae</taxon>
        <taxon>Arctiinae</taxon>
        <taxon>Arctium</taxon>
    </lineage>
</organism>
<keyword evidence="2" id="KW-1185">Reference proteome</keyword>
<protein>
    <submittedName>
        <fullName evidence="1">Uncharacterized protein</fullName>
    </submittedName>
</protein>
<dbReference type="Proteomes" id="UP001055879">
    <property type="component" value="Linkage Group LG13"/>
</dbReference>
<comment type="caution">
    <text evidence="1">The sequence shown here is derived from an EMBL/GenBank/DDBJ whole genome shotgun (WGS) entry which is preliminary data.</text>
</comment>
<accession>A0ACB8YAA2</accession>
<sequence>MDENPSKPPHSDHPGSASASGGTTGNNPPELSSHGGGSSSTTKGKITTTTSDNNEHEEKEDNNVDIIITGLSTPTKRHKTQSSVTGKENINLLKDILDFYHKNGRMSKEENPQVTRRTTRLSASSIPNAIESATKTINLPPLTLRDLVFGEGEPLSFDGLLSSLPGRRNQILEILRLLGPVNSPVSPLFVYGGTSTGKTSMILQVFRHLNRPFVYSSCRTCYNARQLFENILNQLLLHRKSESNGYSSVKKCEKQADFVNLLKEALVGVVDSLKGNVGRSSSSKKSGGSANGSMVYLIFDSLELVRDWDKSTTILPLLFKLHDILKVPDVGVIFIGRSSLDTYHSDTGFVDPIPVYFPDYTEEDLRQIFMRNQSNSKLRSSFLDVVLKPFCRVTRRLDELSTALSPLFKKYCEPLDDLGVVPDEDTKRRLFSCLQPHIAPALNEIFRVRSEPSVNAGGRDNLKKKSSMKKFRVSDSMDEIDFHMSISAKYLLVSAFLASRNPATLDASLFDSTGGSANQKRKRKSSEKSMDLKEASEQEQFMKGPGTFPLERLLAIFQCITSVAEYTLEEEDAETGLGGENGDTGLMSDILLQVSSLCNANYITKGGSCPLEGSTRYRSTVSEDLALKVARSLKFPLSKYLYRR</sequence>